<evidence type="ECO:0000313" key="2">
    <source>
        <dbReference type="Proteomes" id="UP001396334"/>
    </source>
</evidence>
<sequence>MRDAAQFSFVRMVDRVATLRVMDRFDMFWPYGVWISVTMASKGGSSLFWRCSSDGGIALKSKASQKESMGCGSEVGHGSGKFRCDEGIQGFSYMCVAMSMEVDFGSFSSKSLCHEHDYGVLGEEDHVFMGQATGASTCFDKPKDEDVRAPPNV</sequence>
<organism evidence="1 2">
    <name type="scientific">Hibiscus sabdariffa</name>
    <name type="common">roselle</name>
    <dbReference type="NCBI Taxonomy" id="183260"/>
    <lineage>
        <taxon>Eukaryota</taxon>
        <taxon>Viridiplantae</taxon>
        <taxon>Streptophyta</taxon>
        <taxon>Embryophyta</taxon>
        <taxon>Tracheophyta</taxon>
        <taxon>Spermatophyta</taxon>
        <taxon>Magnoliopsida</taxon>
        <taxon>eudicotyledons</taxon>
        <taxon>Gunneridae</taxon>
        <taxon>Pentapetalae</taxon>
        <taxon>rosids</taxon>
        <taxon>malvids</taxon>
        <taxon>Malvales</taxon>
        <taxon>Malvaceae</taxon>
        <taxon>Malvoideae</taxon>
        <taxon>Hibiscus</taxon>
    </lineage>
</organism>
<comment type="caution">
    <text evidence="1">The sequence shown here is derived from an EMBL/GenBank/DDBJ whole genome shotgun (WGS) entry which is preliminary data.</text>
</comment>
<gene>
    <name evidence="1" type="ORF">V6N11_056923</name>
</gene>
<protein>
    <submittedName>
        <fullName evidence="1">Uncharacterized protein</fullName>
    </submittedName>
</protein>
<reference evidence="1 2" key="1">
    <citation type="journal article" date="2024" name="G3 (Bethesda)">
        <title>Genome assembly of Hibiscus sabdariffa L. provides insights into metabolisms of medicinal natural products.</title>
        <authorList>
            <person name="Kim T."/>
        </authorList>
    </citation>
    <scope>NUCLEOTIDE SEQUENCE [LARGE SCALE GENOMIC DNA]</scope>
    <source>
        <strain evidence="1">TK-2024</strain>
        <tissue evidence="1">Old leaves</tissue>
    </source>
</reference>
<proteinExistence type="predicted"/>
<dbReference type="Proteomes" id="UP001396334">
    <property type="component" value="Unassembled WGS sequence"/>
</dbReference>
<keyword evidence="2" id="KW-1185">Reference proteome</keyword>
<name>A0ABR2T590_9ROSI</name>
<evidence type="ECO:0000313" key="1">
    <source>
        <dbReference type="EMBL" id="KAK9032665.1"/>
    </source>
</evidence>
<accession>A0ABR2T590</accession>
<dbReference type="EMBL" id="JBBPBN010000009">
    <property type="protein sequence ID" value="KAK9032665.1"/>
    <property type="molecule type" value="Genomic_DNA"/>
</dbReference>